<reference evidence="3" key="1">
    <citation type="submission" date="2019-08" db="EMBL/GenBank/DDBJ databases">
        <authorList>
            <person name="Kucharzyk K."/>
            <person name="Murdoch R.W."/>
            <person name="Higgins S."/>
            <person name="Loffler F."/>
        </authorList>
    </citation>
    <scope>NUCLEOTIDE SEQUENCE</scope>
</reference>
<gene>
    <name evidence="3" type="ORF">SDC9_99577</name>
</gene>
<organism evidence="3">
    <name type="scientific">bioreactor metagenome</name>
    <dbReference type="NCBI Taxonomy" id="1076179"/>
    <lineage>
        <taxon>unclassified sequences</taxon>
        <taxon>metagenomes</taxon>
        <taxon>ecological metagenomes</taxon>
    </lineage>
</organism>
<evidence type="ECO:0000259" key="1">
    <source>
        <dbReference type="Pfam" id="PF24735"/>
    </source>
</evidence>
<dbReference type="InterPro" id="IPR056130">
    <property type="entry name" value="DUF7713"/>
</dbReference>
<evidence type="ECO:0000313" key="3">
    <source>
        <dbReference type="EMBL" id="MPM52814.1"/>
    </source>
</evidence>
<dbReference type="AlphaFoldDB" id="A0A645ATC1"/>
<evidence type="ECO:0000259" key="2">
    <source>
        <dbReference type="Pfam" id="PF24828"/>
    </source>
</evidence>
<dbReference type="EMBL" id="VSSQ01014037">
    <property type="protein sequence ID" value="MPM52814.1"/>
    <property type="molecule type" value="Genomic_DNA"/>
</dbReference>
<proteinExistence type="predicted"/>
<protein>
    <submittedName>
        <fullName evidence="3">Uncharacterized protein</fullName>
    </submittedName>
</protein>
<dbReference type="InterPro" id="IPR056103">
    <property type="entry name" value="DUF7686"/>
</dbReference>
<name>A0A645ATC1_9ZZZZ</name>
<sequence>MDNDHTIIYNPLEQGADFYITDKWNKTHHFRILSFMVGTGLLSCAIEVIEKSDEREAREYELLSDFNADIEAAELRLKEKIKRELNIKYLTREYGELSIRNNIMKGRFLGEYFEVDGYKLTLEQFVRTFSAFEGFKFTMQFDDITDC</sequence>
<dbReference type="Pfam" id="PF24735">
    <property type="entry name" value="DUF7686"/>
    <property type="match status" value="1"/>
</dbReference>
<feature type="domain" description="DUF7713" evidence="2">
    <location>
        <begin position="96"/>
        <end position="146"/>
    </location>
</feature>
<accession>A0A645ATC1</accession>
<feature type="domain" description="DUF7686" evidence="1">
    <location>
        <begin position="17"/>
        <end position="86"/>
    </location>
</feature>
<comment type="caution">
    <text evidence="3">The sequence shown here is derived from an EMBL/GenBank/DDBJ whole genome shotgun (WGS) entry which is preliminary data.</text>
</comment>
<dbReference type="Pfam" id="PF24828">
    <property type="entry name" value="DUF7713"/>
    <property type="match status" value="1"/>
</dbReference>